<dbReference type="AlphaFoldDB" id="G0RCG0"/>
<evidence type="ECO:0000313" key="2">
    <source>
        <dbReference type="EMBL" id="EGR51219.1"/>
    </source>
</evidence>
<dbReference type="EMBL" id="GL985058">
    <property type="protein sequence ID" value="EGR51219.1"/>
    <property type="molecule type" value="Genomic_DNA"/>
</dbReference>
<keyword evidence="3" id="KW-1185">Reference proteome</keyword>
<evidence type="ECO:0000256" key="1">
    <source>
        <dbReference type="SAM" id="MobiDB-lite"/>
    </source>
</evidence>
<name>G0RCG0_HYPJQ</name>
<protein>
    <submittedName>
        <fullName evidence="2">Predicted protein</fullName>
    </submittedName>
</protein>
<feature type="compositionally biased region" description="Pro residues" evidence="1">
    <location>
        <begin position="47"/>
        <end position="56"/>
    </location>
</feature>
<organism evidence="3">
    <name type="scientific">Hypocrea jecorina (strain QM6a)</name>
    <name type="common">Trichoderma reesei</name>
    <dbReference type="NCBI Taxonomy" id="431241"/>
    <lineage>
        <taxon>Eukaryota</taxon>
        <taxon>Fungi</taxon>
        <taxon>Dikarya</taxon>
        <taxon>Ascomycota</taxon>
        <taxon>Pezizomycotina</taxon>
        <taxon>Sordariomycetes</taxon>
        <taxon>Hypocreomycetidae</taxon>
        <taxon>Hypocreales</taxon>
        <taxon>Hypocreaceae</taxon>
        <taxon>Trichoderma</taxon>
    </lineage>
</organism>
<feature type="region of interest" description="Disordered" evidence="1">
    <location>
        <begin position="34"/>
        <end position="70"/>
    </location>
</feature>
<feature type="region of interest" description="Disordered" evidence="1">
    <location>
        <begin position="121"/>
        <end position="165"/>
    </location>
</feature>
<feature type="compositionally biased region" description="Basic and acidic residues" evidence="1">
    <location>
        <begin position="127"/>
        <end position="147"/>
    </location>
</feature>
<reference evidence="2 3" key="1">
    <citation type="journal article" date="2008" name="Nat. Biotechnol.">
        <title>Genome sequencing and analysis of the biomass-degrading fungus Trichoderma reesei (syn. Hypocrea jecorina).</title>
        <authorList>
            <person name="Martinez D."/>
            <person name="Berka R.M."/>
            <person name="Henrissat B."/>
            <person name="Saloheimo M."/>
            <person name="Arvas M."/>
            <person name="Baker S.E."/>
            <person name="Chapman J."/>
            <person name="Chertkov O."/>
            <person name="Coutinho P.M."/>
            <person name="Cullen D."/>
            <person name="Danchin E.G."/>
            <person name="Grigoriev I.V."/>
            <person name="Harris P."/>
            <person name="Jackson M."/>
            <person name="Kubicek C.P."/>
            <person name="Han C.S."/>
            <person name="Ho I."/>
            <person name="Larrondo L.F."/>
            <person name="de Leon A.L."/>
            <person name="Magnuson J.K."/>
            <person name="Merino S."/>
            <person name="Misra M."/>
            <person name="Nelson B."/>
            <person name="Putnam N."/>
            <person name="Robbertse B."/>
            <person name="Salamov A.A."/>
            <person name="Schmoll M."/>
            <person name="Terry A."/>
            <person name="Thayer N."/>
            <person name="Westerholm-Parvinen A."/>
            <person name="Schoch C.L."/>
            <person name="Yao J."/>
            <person name="Barabote R."/>
            <person name="Nelson M.A."/>
            <person name="Detter C."/>
            <person name="Bruce D."/>
            <person name="Kuske C.R."/>
            <person name="Xie G."/>
            <person name="Richardson P."/>
            <person name="Rokhsar D.S."/>
            <person name="Lucas S.M."/>
            <person name="Rubin E.M."/>
            <person name="Dunn-Coleman N."/>
            <person name="Ward M."/>
            <person name="Brettin T.S."/>
        </authorList>
    </citation>
    <scope>NUCLEOTIDE SEQUENCE [LARGE SCALE GENOMIC DNA]</scope>
    <source>
        <strain evidence="2 3">QM6a</strain>
    </source>
</reference>
<dbReference type="eggNOG" id="ENOG502RVW9">
    <property type="taxonomic scope" value="Eukaryota"/>
</dbReference>
<dbReference type="OrthoDB" id="2342176at2759"/>
<dbReference type="RefSeq" id="XP_006962751.1">
    <property type="nucleotide sequence ID" value="XM_006962689.1"/>
</dbReference>
<dbReference type="Proteomes" id="UP000008984">
    <property type="component" value="Unassembled WGS sequence"/>
</dbReference>
<dbReference type="HOGENOM" id="CLU_112974_0_0_1"/>
<dbReference type="VEuPathDB" id="FungiDB:TRIREDRAFT_104458"/>
<dbReference type="KEGG" id="tre:TRIREDRAFT_104458"/>
<evidence type="ECO:0000313" key="3">
    <source>
        <dbReference type="Proteomes" id="UP000008984"/>
    </source>
</evidence>
<dbReference type="GeneID" id="18480857"/>
<gene>
    <name evidence="2" type="ORF">TRIREDRAFT_104458</name>
</gene>
<sequence length="212" mass="22657">MKDSGPSAPRWALLSPAAAPPILTFNEPSMDLHVLSRTDSHNSSDLQPPPPYPLLPQPEIQPRQPINAGEACSPEGQWNCMTTSWQRCASGSWSGVVSCAMGTICQPFGLTDYITIEHTATSDSNDGEAHQEDNGHASGGRKGDVRGKSGKSSSSGMRNSPVERLKMRGMHVLVGRPLSVSGLAPQRFNAWMHGNASQDGFGLEPLTTVHVC</sequence>
<accession>G0RCG0</accession>
<proteinExistence type="predicted"/>